<reference evidence="6" key="1">
    <citation type="submission" date="2022-12" db="EMBL/GenBank/DDBJ databases">
        <title>Draft genome assemblies for two species of Escallonia (Escalloniales).</title>
        <authorList>
            <person name="Chanderbali A."/>
            <person name="Dervinis C."/>
            <person name="Anghel I."/>
            <person name="Soltis D."/>
            <person name="Soltis P."/>
            <person name="Zapata F."/>
        </authorList>
    </citation>
    <scope>NUCLEOTIDE SEQUENCE</scope>
    <source>
        <strain evidence="6">UCBG64.0493</strain>
        <tissue evidence="6">Leaf</tissue>
    </source>
</reference>
<proteinExistence type="inferred from homology"/>
<evidence type="ECO:0000256" key="3">
    <source>
        <dbReference type="ARBA" id="ARBA00023295"/>
    </source>
</evidence>
<evidence type="ECO:0000313" key="7">
    <source>
        <dbReference type="Proteomes" id="UP001188597"/>
    </source>
</evidence>
<keyword evidence="3 4" id="KW-0326">Glycosidase</keyword>
<name>A0AA88WA41_9ASTE</name>
<evidence type="ECO:0000256" key="4">
    <source>
        <dbReference type="RuleBase" id="RU361169"/>
    </source>
</evidence>
<dbReference type="Proteomes" id="UP001188597">
    <property type="component" value="Unassembled WGS sequence"/>
</dbReference>
<dbReference type="GO" id="GO:0004650">
    <property type="term" value="F:polygalacturonase activity"/>
    <property type="evidence" value="ECO:0007669"/>
    <property type="project" value="InterPro"/>
</dbReference>
<dbReference type="AlphaFoldDB" id="A0AA88WA41"/>
<evidence type="ECO:0000256" key="2">
    <source>
        <dbReference type="ARBA" id="ARBA00022801"/>
    </source>
</evidence>
<feature type="region of interest" description="Disordered" evidence="5">
    <location>
        <begin position="313"/>
        <end position="342"/>
    </location>
</feature>
<dbReference type="EMBL" id="JAVXUP010000698">
    <property type="protein sequence ID" value="KAK3022698.1"/>
    <property type="molecule type" value="Genomic_DNA"/>
</dbReference>
<evidence type="ECO:0000256" key="5">
    <source>
        <dbReference type="SAM" id="MobiDB-lite"/>
    </source>
</evidence>
<dbReference type="Pfam" id="PF00295">
    <property type="entry name" value="Glyco_hydro_28"/>
    <property type="match status" value="1"/>
</dbReference>
<evidence type="ECO:0008006" key="8">
    <source>
        <dbReference type="Google" id="ProtNLM"/>
    </source>
</evidence>
<accession>A0AA88WA41</accession>
<sequence>MHPDSSNDVCIEDCYISTGDDLIAIKSGWDEYGISFSHPSTNIMIHRIVGETSSSSGIAIGSEMSGGVSEVHAENLHFFNSNRAITIKTSPGRGGYVRNIYISGMTLANVNVAIKFIGRYGEHPDEFYDPNALPIIEMITIENVVGESIKFAGLLEGIEGDNFRNICLSNLSLSVTSDSPWNCSHVQGYSDSVSPEPCELLEDRIFPKHYSDCYHTSHLRNLYRRAWLLSRIVFVKDAHSQATNLSQRLRTPVINLDTYLGDASLSFFFKTEHSTCLEMQVSSSMENSVNFKSKLLLYLCLGDPAAPEVLDGEPENRLLGLENSPGDPGSHPWETRGVKPDP</sequence>
<evidence type="ECO:0000313" key="6">
    <source>
        <dbReference type="EMBL" id="KAK3022698.1"/>
    </source>
</evidence>
<dbReference type="PANTHER" id="PTHR31339">
    <property type="entry name" value="PECTIN LYASE-RELATED"/>
    <property type="match status" value="1"/>
</dbReference>
<comment type="similarity">
    <text evidence="1 4">Belongs to the glycosyl hydrolase 28 family.</text>
</comment>
<dbReference type="InterPro" id="IPR011050">
    <property type="entry name" value="Pectin_lyase_fold/virulence"/>
</dbReference>
<keyword evidence="2 4" id="KW-0378">Hydrolase</keyword>
<comment type="caution">
    <text evidence="6">The sequence shown here is derived from an EMBL/GenBank/DDBJ whole genome shotgun (WGS) entry which is preliminary data.</text>
</comment>
<dbReference type="PANTHER" id="PTHR31339:SF9">
    <property type="entry name" value="PLASMIN AND FIBRONECTIN-BINDING PROTEIN A"/>
    <property type="match status" value="1"/>
</dbReference>
<evidence type="ECO:0000256" key="1">
    <source>
        <dbReference type="ARBA" id="ARBA00008834"/>
    </source>
</evidence>
<dbReference type="InterPro" id="IPR012334">
    <property type="entry name" value="Pectin_lyas_fold"/>
</dbReference>
<dbReference type="GO" id="GO:0005975">
    <property type="term" value="P:carbohydrate metabolic process"/>
    <property type="evidence" value="ECO:0007669"/>
    <property type="project" value="InterPro"/>
</dbReference>
<protein>
    <recommendedName>
        <fullName evidence="8">Polygalacturonase</fullName>
    </recommendedName>
</protein>
<organism evidence="6 7">
    <name type="scientific">Escallonia herrerae</name>
    <dbReference type="NCBI Taxonomy" id="1293975"/>
    <lineage>
        <taxon>Eukaryota</taxon>
        <taxon>Viridiplantae</taxon>
        <taxon>Streptophyta</taxon>
        <taxon>Embryophyta</taxon>
        <taxon>Tracheophyta</taxon>
        <taxon>Spermatophyta</taxon>
        <taxon>Magnoliopsida</taxon>
        <taxon>eudicotyledons</taxon>
        <taxon>Gunneridae</taxon>
        <taxon>Pentapetalae</taxon>
        <taxon>asterids</taxon>
        <taxon>campanulids</taxon>
        <taxon>Escalloniales</taxon>
        <taxon>Escalloniaceae</taxon>
        <taxon>Escallonia</taxon>
    </lineage>
</organism>
<dbReference type="InterPro" id="IPR051801">
    <property type="entry name" value="GH28_Enzymes"/>
</dbReference>
<dbReference type="Gene3D" id="2.160.20.10">
    <property type="entry name" value="Single-stranded right-handed beta-helix, Pectin lyase-like"/>
    <property type="match status" value="1"/>
</dbReference>
<feature type="compositionally biased region" description="Basic and acidic residues" evidence="5">
    <location>
        <begin position="333"/>
        <end position="342"/>
    </location>
</feature>
<dbReference type="SUPFAM" id="SSF51126">
    <property type="entry name" value="Pectin lyase-like"/>
    <property type="match status" value="1"/>
</dbReference>
<keyword evidence="7" id="KW-1185">Reference proteome</keyword>
<dbReference type="InterPro" id="IPR000743">
    <property type="entry name" value="Glyco_hydro_28"/>
</dbReference>
<gene>
    <name evidence="6" type="ORF">RJ639_047614</name>
</gene>